<dbReference type="EMBL" id="JAZGSY010000011">
    <property type="protein sequence ID" value="KAL1843698.1"/>
    <property type="molecule type" value="Genomic_DNA"/>
</dbReference>
<feature type="region of interest" description="Disordered" evidence="2">
    <location>
        <begin position="60"/>
        <end position="126"/>
    </location>
</feature>
<dbReference type="InterPro" id="IPR053175">
    <property type="entry name" value="DHMBA_Reg_Transcription_Factor"/>
</dbReference>
<dbReference type="PROSITE" id="PS50048">
    <property type="entry name" value="ZN2_CY6_FUNGAL_2"/>
    <property type="match status" value="1"/>
</dbReference>
<gene>
    <name evidence="4" type="ORF">VTJ49DRAFT_398</name>
</gene>
<sequence length="614" mass="67403">MVYCGKASQGCQSCRTRRIKCDKVQPQCTQCVRIRKPCPGYRDQLSLMFRDESSKVMQKAHAQWGVSEPSELGEASGTSPTTTASPVPIRSRSSGPGGAASPSSATLATKQRRRRSLEETQLPPEIKETPVDKAIRFYIERYIIGLPDEPRTAKDLQGIRWIHSREMRNIMAAVGLAAMSNLSGDKAMNTLAKQHYGQVLQNIASSMKNIAALDLEVVLRAVVIMAVYEVTRPRDEPDSPARTHVQGGAAILSSFLPRGQGPADGARGLLQLCFSVVAAKQSSFQYSSLEPNHMIPSSIEPSCDGTLPPMFSDWISISQKMVTDADRPSAQLIGVIARFVQLAGLVRAQPHFDGHPSTTDMILQALEIDEDLEAWEARQTGLWAVVEERVSDDTFFPPQAVLDGCYHVYDNTYIARVWNHYRWARILVNQLLLESVDRFPLSSASLIPPTRQHRSLACIARLARDTLVSVPTHYRHPSLREEHWPYFDKTKWGASIGVAGIPTLLFEVKVAGCAPGVPMRHRAWALEIIETVYKKTGMFQARMLAEFLRKETERVRVSSSASSSVSGSASASLSPEVVSAGGGEEMGFYAAVESAVVRQVPIKVEVAGGVGGFL</sequence>
<feature type="compositionally biased region" description="Low complexity" evidence="2">
    <location>
        <begin position="75"/>
        <end position="105"/>
    </location>
</feature>
<dbReference type="CDD" id="cd12148">
    <property type="entry name" value="fungal_TF_MHR"/>
    <property type="match status" value="1"/>
</dbReference>
<dbReference type="SMART" id="SM00066">
    <property type="entry name" value="GAL4"/>
    <property type="match status" value="1"/>
</dbReference>
<dbReference type="PANTHER" id="PTHR38791:SF5">
    <property type="entry name" value="TRANSCRIPTION FACTOR DBAG-RELATED"/>
    <property type="match status" value="1"/>
</dbReference>
<keyword evidence="1" id="KW-0539">Nucleus</keyword>
<dbReference type="Pfam" id="PF00172">
    <property type="entry name" value="Zn_clus"/>
    <property type="match status" value="1"/>
</dbReference>
<evidence type="ECO:0000259" key="3">
    <source>
        <dbReference type="PROSITE" id="PS50048"/>
    </source>
</evidence>
<evidence type="ECO:0000256" key="2">
    <source>
        <dbReference type="SAM" id="MobiDB-lite"/>
    </source>
</evidence>
<dbReference type="InterPro" id="IPR036864">
    <property type="entry name" value="Zn2-C6_fun-type_DNA-bd_sf"/>
</dbReference>
<dbReference type="Gene3D" id="4.10.240.10">
    <property type="entry name" value="Zn(2)-C6 fungal-type DNA-binding domain"/>
    <property type="match status" value="1"/>
</dbReference>
<feature type="domain" description="Zn(2)-C6 fungal-type" evidence="3">
    <location>
        <begin position="10"/>
        <end position="38"/>
    </location>
</feature>
<dbReference type="PROSITE" id="PS00463">
    <property type="entry name" value="ZN2_CY6_FUNGAL_1"/>
    <property type="match status" value="1"/>
</dbReference>
<evidence type="ECO:0000256" key="1">
    <source>
        <dbReference type="ARBA" id="ARBA00023242"/>
    </source>
</evidence>
<dbReference type="SUPFAM" id="SSF57701">
    <property type="entry name" value="Zn2/Cys6 DNA-binding domain"/>
    <property type="match status" value="1"/>
</dbReference>
<organism evidence="4 5">
    <name type="scientific">Humicola insolens</name>
    <name type="common">Soft-rot fungus</name>
    <dbReference type="NCBI Taxonomy" id="85995"/>
    <lineage>
        <taxon>Eukaryota</taxon>
        <taxon>Fungi</taxon>
        <taxon>Dikarya</taxon>
        <taxon>Ascomycota</taxon>
        <taxon>Pezizomycotina</taxon>
        <taxon>Sordariomycetes</taxon>
        <taxon>Sordariomycetidae</taxon>
        <taxon>Sordariales</taxon>
        <taxon>Chaetomiaceae</taxon>
        <taxon>Mycothermus</taxon>
    </lineage>
</organism>
<evidence type="ECO:0000313" key="4">
    <source>
        <dbReference type="EMBL" id="KAL1843698.1"/>
    </source>
</evidence>
<evidence type="ECO:0000313" key="5">
    <source>
        <dbReference type="Proteomes" id="UP001583172"/>
    </source>
</evidence>
<dbReference type="InterPro" id="IPR001138">
    <property type="entry name" value="Zn2Cys6_DnaBD"/>
</dbReference>
<accession>A0ABR3VP59</accession>
<protein>
    <recommendedName>
        <fullName evidence="3">Zn(2)-C6 fungal-type domain-containing protein</fullName>
    </recommendedName>
</protein>
<proteinExistence type="predicted"/>
<keyword evidence="5" id="KW-1185">Reference proteome</keyword>
<name>A0ABR3VP59_HUMIN</name>
<comment type="caution">
    <text evidence="4">The sequence shown here is derived from an EMBL/GenBank/DDBJ whole genome shotgun (WGS) entry which is preliminary data.</text>
</comment>
<dbReference type="PANTHER" id="PTHR38791">
    <property type="entry name" value="ZN(II)2CYS6 TRANSCRIPTION FACTOR (EUROFUNG)-RELATED-RELATED"/>
    <property type="match status" value="1"/>
</dbReference>
<reference evidence="4 5" key="1">
    <citation type="journal article" date="2024" name="Commun. Biol.">
        <title>Comparative genomic analysis of thermophilic fungi reveals convergent evolutionary adaptations and gene losses.</title>
        <authorList>
            <person name="Steindorff A.S."/>
            <person name="Aguilar-Pontes M.V."/>
            <person name="Robinson A.J."/>
            <person name="Andreopoulos B."/>
            <person name="LaButti K."/>
            <person name="Kuo A."/>
            <person name="Mondo S."/>
            <person name="Riley R."/>
            <person name="Otillar R."/>
            <person name="Haridas S."/>
            <person name="Lipzen A."/>
            <person name="Grimwood J."/>
            <person name="Schmutz J."/>
            <person name="Clum A."/>
            <person name="Reid I.D."/>
            <person name="Moisan M.C."/>
            <person name="Butler G."/>
            <person name="Nguyen T.T.M."/>
            <person name="Dewar K."/>
            <person name="Conant G."/>
            <person name="Drula E."/>
            <person name="Henrissat B."/>
            <person name="Hansel C."/>
            <person name="Singer S."/>
            <person name="Hutchinson M.I."/>
            <person name="de Vries R.P."/>
            <person name="Natvig D.O."/>
            <person name="Powell A.J."/>
            <person name="Tsang A."/>
            <person name="Grigoriev I.V."/>
        </authorList>
    </citation>
    <scope>NUCLEOTIDE SEQUENCE [LARGE SCALE GENOMIC DNA]</scope>
    <source>
        <strain evidence="4 5">CBS 620.91</strain>
    </source>
</reference>
<dbReference type="CDD" id="cd00067">
    <property type="entry name" value="GAL4"/>
    <property type="match status" value="1"/>
</dbReference>
<dbReference type="Proteomes" id="UP001583172">
    <property type="component" value="Unassembled WGS sequence"/>
</dbReference>